<sequence length="259" mass="28746">KPPNTEPSEGIVRHPEFFFDNTLVAIQVENTLFNVHKYQLMKSEVFSDMFKMPRVEGDGPEEGSSPERPIVMKGIAASDFAGLLKVLYASLFSANQPVPDATLVIPAFRLANMLNFAELRGHLLPLAEKNLNDVDKIEFAREFDIKEWLAPAYTRICQREEPLNTEEARKLGVDGVLFIMLMRELHRTSGLVLDANNFYCGSCTGLSGVYPTICRGCGINGANRCHYSGPGTMMQNGINSADVTSIEAKVKEWVETGHC</sequence>
<dbReference type="AlphaFoldDB" id="A0A074S8H3"/>
<feature type="domain" description="BTB" evidence="1">
    <location>
        <begin position="22"/>
        <end position="96"/>
    </location>
</feature>
<dbReference type="Proteomes" id="UP000027456">
    <property type="component" value="Unassembled WGS sequence"/>
</dbReference>
<name>A0A074S8H3_9AGAM</name>
<feature type="non-terminal residue" evidence="2">
    <location>
        <position position="1"/>
    </location>
</feature>
<organism evidence="2 3">
    <name type="scientific">Rhizoctonia solani 123E</name>
    <dbReference type="NCBI Taxonomy" id="1423351"/>
    <lineage>
        <taxon>Eukaryota</taxon>
        <taxon>Fungi</taxon>
        <taxon>Dikarya</taxon>
        <taxon>Basidiomycota</taxon>
        <taxon>Agaricomycotina</taxon>
        <taxon>Agaricomycetes</taxon>
        <taxon>Cantharellales</taxon>
        <taxon>Ceratobasidiaceae</taxon>
        <taxon>Rhizoctonia</taxon>
    </lineage>
</organism>
<dbReference type="PROSITE" id="PS50097">
    <property type="entry name" value="BTB"/>
    <property type="match status" value="1"/>
</dbReference>
<dbReference type="SUPFAM" id="SSF54695">
    <property type="entry name" value="POZ domain"/>
    <property type="match status" value="1"/>
</dbReference>
<dbReference type="CDD" id="cd18186">
    <property type="entry name" value="BTB_POZ_ZBTB_KLHL-like"/>
    <property type="match status" value="1"/>
</dbReference>
<comment type="caution">
    <text evidence="2">The sequence shown here is derived from an EMBL/GenBank/DDBJ whole genome shotgun (WGS) entry which is preliminary data.</text>
</comment>
<evidence type="ECO:0000313" key="3">
    <source>
        <dbReference type="Proteomes" id="UP000027456"/>
    </source>
</evidence>
<keyword evidence="3" id="KW-1185">Reference proteome</keyword>
<evidence type="ECO:0000313" key="2">
    <source>
        <dbReference type="EMBL" id="KEP46312.1"/>
    </source>
</evidence>
<dbReference type="EMBL" id="AZST01001170">
    <property type="protein sequence ID" value="KEP46312.1"/>
    <property type="molecule type" value="Genomic_DNA"/>
</dbReference>
<dbReference type="STRING" id="1423351.A0A074S8H3"/>
<gene>
    <name evidence="2" type="ORF">V565_206320</name>
</gene>
<dbReference type="HOGENOM" id="CLU_047592_1_0_1"/>
<reference evidence="2 3" key="1">
    <citation type="submission" date="2013-12" db="EMBL/GenBank/DDBJ databases">
        <authorList>
            <person name="Cubeta M."/>
            <person name="Pakala S."/>
            <person name="Fedorova N."/>
            <person name="Thomas E."/>
            <person name="Dean R."/>
            <person name="Jabaji S."/>
            <person name="Neate S."/>
            <person name="Toda T."/>
            <person name="Tavantzis S."/>
            <person name="Vilgalys R."/>
            <person name="Bharathan N."/>
            <person name="Pakala S."/>
            <person name="Losada L.S."/>
            <person name="Zafar N."/>
            <person name="Nierman W."/>
        </authorList>
    </citation>
    <scope>NUCLEOTIDE SEQUENCE [LARGE SCALE GENOMIC DNA]</scope>
    <source>
        <strain evidence="2 3">123E</strain>
    </source>
</reference>
<dbReference type="InterPro" id="IPR011333">
    <property type="entry name" value="SKP1/BTB/POZ_sf"/>
</dbReference>
<evidence type="ECO:0000259" key="1">
    <source>
        <dbReference type="PROSITE" id="PS50097"/>
    </source>
</evidence>
<accession>A0A074S8H3</accession>
<protein>
    <submittedName>
        <fullName evidence="2">BTB/POZ domain protein</fullName>
    </submittedName>
</protein>
<dbReference type="InterPro" id="IPR000210">
    <property type="entry name" value="BTB/POZ_dom"/>
</dbReference>
<dbReference type="Pfam" id="PF00651">
    <property type="entry name" value="BTB"/>
    <property type="match status" value="1"/>
</dbReference>
<dbReference type="OrthoDB" id="2367075at2759"/>
<proteinExistence type="predicted"/>
<dbReference type="Gene3D" id="3.30.710.10">
    <property type="entry name" value="Potassium Channel Kv1.1, Chain A"/>
    <property type="match status" value="1"/>
</dbReference>